<name>A0ABR2FAI0_9ROSI</name>
<evidence type="ECO:0000313" key="3">
    <source>
        <dbReference type="Proteomes" id="UP001472677"/>
    </source>
</evidence>
<evidence type="ECO:0000313" key="2">
    <source>
        <dbReference type="EMBL" id="KAK8575332.1"/>
    </source>
</evidence>
<comment type="caution">
    <text evidence="2">The sequence shown here is derived from an EMBL/GenBank/DDBJ whole genome shotgun (WGS) entry which is preliminary data.</text>
</comment>
<evidence type="ECO:0000256" key="1">
    <source>
        <dbReference type="SAM" id="MobiDB-lite"/>
    </source>
</evidence>
<keyword evidence="3" id="KW-1185">Reference proteome</keyword>
<accession>A0ABR2FAI0</accession>
<feature type="region of interest" description="Disordered" evidence="1">
    <location>
        <begin position="80"/>
        <end position="109"/>
    </location>
</feature>
<feature type="compositionally biased region" description="Basic and acidic residues" evidence="1">
    <location>
        <begin position="97"/>
        <end position="109"/>
    </location>
</feature>
<protein>
    <recommendedName>
        <fullName evidence="4">S-locus receptor kinase C-terminal domain-containing protein</fullName>
    </recommendedName>
</protein>
<gene>
    <name evidence="2" type="ORF">V6N12_063007</name>
</gene>
<organism evidence="2 3">
    <name type="scientific">Hibiscus sabdariffa</name>
    <name type="common">roselle</name>
    <dbReference type="NCBI Taxonomy" id="183260"/>
    <lineage>
        <taxon>Eukaryota</taxon>
        <taxon>Viridiplantae</taxon>
        <taxon>Streptophyta</taxon>
        <taxon>Embryophyta</taxon>
        <taxon>Tracheophyta</taxon>
        <taxon>Spermatophyta</taxon>
        <taxon>Magnoliopsida</taxon>
        <taxon>eudicotyledons</taxon>
        <taxon>Gunneridae</taxon>
        <taxon>Pentapetalae</taxon>
        <taxon>rosids</taxon>
        <taxon>malvids</taxon>
        <taxon>Malvales</taxon>
        <taxon>Malvaceae</taxon>
        <taxon>Malvoideae</taxon>
        <taxon>Hibiscus</taxon>
    </lineage>
</organism>
<feature type="compositionally biased region" description="Polar residues" evidence="1">
    <location>
        <begin position="80"/>
        <end position="91"/>
    </location>
</feature>
<dbReference type="PANTHER" id="PTHR27006">
    <property type="entry name" value="PROMASTIGOTE SURFACE ANTIGEN PROTEIN PSA"/>
    <property type="match status" value="1"/>
</dbReference>
<sequence>MNLIDSALRISSRSEMTRCIHIGLLCVQENVADRPTMASVVIMLNSNSLTLPMPSEPAFFMERSGRSDLSYSSTGYSSRVNNNITTSNSNDEVFPLAKHEDSFSEPYPR</sequence>
<dbReference type="PANTHER" id="PTHR27006:SF616">
    <property type="entry name" value="CYSTEINE-RICH RECEPTOR-LIKE PROTEIN KINASE 10"/>
    <property type="match status" value="1"/>
</dbReference>
<dbReference type="EMBL" id="JBBPBM010000007">
    <property type="protein sequence ID" value="KAK8575332.1"/>
    <property type="molecule type" value="Genomic_DNA"/>
</dbReference>
<proteinExistence type="predicted"/>
<dbReference type="Proteomes" id="UP001472677">
    <property type="component" value="Unassembled WGS sequence"/>
</dbReference>
<evidence type="ECO:0008006" key="4">
    <source>
        <dbReference type="Google" id="ProtNLM"/>
    </source>
</evidence>
<reference evidence="2 3" key="1">
    <citation type="journal article" date="2024" name="G3 (Bethesda)">
        <title>Genome assembly of Hibiscus sabdariffa L. provides insights into metabolisms of medicinal natural products.</title>
        <authorList>
            <person name="Kim T."/>
        </authorList>
    </citation>
    <scope>NUCLEOTIDE SEQUENCE [LARGE SCALE GENOMIC DNA]</scope>
    <source>
        <strain evidence="2">TK-2024</strain>
        <tissue evidence="2">Old leaves</tissue>
    </source>
</reference>